<keyword evidence="1" id="KW-1133">Transmembrane helix</keyword>
<dbReference type="AlphaFoldDB" id="A0A6I4KV14"/>
<comment type="caution">
    <text evidence="2">The sequence shown here is derived from an EMBL/GenBank/DDBJ whole genome shotgun (WGS) entry which is preliminary data.</text>
</comment>
<name>A0A6I4KV14_9PSED</name>
<reference evidence="2 3" key="1">
    <citation type="submission" date="2019-11" db="EMBL/GenBank/DDBJ databases">
        <title>Pseudomonas flavidum sp. nov., isolated from Baiyang Lake.</title>
        <authorList>
            <person name="Zhao Y."/>
        </authorList>
    </citation>
    <scope>NUCLEOTIDE SEQUENCE [LARGE SCALE GENOMIC DNA]</scope>
    <source>
        <strain evidence="3">R-22-3 w-18</strain>
    </source>
</reference>
<dbReference type="Proteomes" id="UP000429555">
    <property type="component" value="Unassembled WGS sequence"/>
</dbReference>
<keyword evidence="1" id="KW-0472">Membrane</keyword>
<gene>
    <name evidence="2" type="ORF">GJV18_14660</name>
</gene>
<feature type="transmembrane region" description="Helical" evidence="1">
    <location>
        <begin position="12"/>
        <end position="32"/>
    </location>
</feature>
<proteinExistence type="predicted"/>
<feature type="transmembrane region" description="Helical" evidence="1">
    <location>
        <begin position="38"/>
        <end position="59"/>
    </location>
</feature>
<dbReference type="EMBL" id="WKJZ01000002">
    <property type="protein sequence ID" value="MVW76559.1"/>
    <property type="molecule type" value="Genomic_DNA"/>
</dbReference>
<sequence>MNQPNASVPVTHLAIGGVIAVVVLNLLLRSLVKLGGPLTTLLIATTVAGGMALWFVWRHQRRPQQGERRRLLALYGGILALLYLGLLAMMALQDEPSPMGLLIFGLHYFCYPLMAWLVFARRK</sequence>
<evidence type="ECO:0008006" key="4">
    <source>
        <dbReference type="Google" id="ProtNLM"/>
    </source>
</evidence>
<accession>A0A6I4KV14</accession>
<organism evidence="2 3">
    <name type="scientific">Pseudomonas xionganensis</name>
    <dbReference type="NCBI Taxonomy" id="2654845"/>
    <lineage>
        <taxon>Bacteria</taxon>
        <taxon>Pseudomonadati</taxon>
        <taxon>Pseudomonadota</taxon>
        <taxon>Gammaproteobacteria</taxon>
        <taxon>Pseudomonadales</taxon>
        <taxon>Pseudomonadaceae</taxon>
        <taxon>Pseudomonas</taxon>
    </lineage>
</organism>
<evidence type="ECO:0000313" key="3">
    <source>
        <dbReference type="Proteomes" id="UP000429555"/>
    </source>
</evidence>
<keyword evidence="3" id="KW-1185">Reference proteome</keyword>
<keyword evidence="1" id="KW-0812">Transmembrane</keyword>
<dbReference type="RefSeq" id="WP_160346866.1">
    <property type="nucleotide sequence ID" value="NZ_WKJZ01000002.1"/>
</dbReference>
<evidence type="ECO:0000256" key="1">
    <source>
        <dbReference type="SAM" id="Phobius"/>
    </source>
</evidence>
<feature type="transmembrane region" description="Helical" evidence="1">
    <location>
        <begin position="71"/>
        <end position="92"/>
    </location>
</feature>
<feature type="transmembrane region" description="Helical" evidence="1">
    <location>
        <begin position="98"/>
        <end position="119"/>
    </location>
</feature>
<protein>
    <recommendedName>
        <fullName evidence="4">Transmembrane protein</fullName>
    </recommendedName>
</protein>
<evidence type="ECO:0000313" key="2">
    <source>
        <dbReference type="EMBL" id="MVW76559.1"/>
    </source>
</evidence>